<comment type="caution">
    <text evidence="6">The sequence shown here is derived from an EMBL/GenBank/DDBJ whole genome shotgun (WGS) entry which is preliminary data.</text>
</comment>
<dbReference type="PROSITE" id="PS00893">
    <property type="entry name" value="NUDIX_BOX"/>
    <property type="match status" value="1"/>
</dbReference>
<reference evidence="6 7" key="2">
    <citation type="submission" date="2019-09" db="EMBL/GenBank/DDBJ databases">
        <authorList>
            <person name="Jin C."/>
        </authorList>
    </citation>
    <scope>NUCLEOTIDE SEQUENCE [LARGE SCALE GENOMIC DNA]</scope>
    <source>
        <strain evidence="6 7">AN110305</strain>
    </source>
</reference>
<dbReference type="InterPro" id="IPR020084">
    <property type="entry name" value="NUDIX_hydrolase_CS"/>
</dbReference>
<dbReference type="EMBL" id="VUOB01000060">
    <property type="protein sequence ID" value="KAA2254662.1"/>
    <property type="molecule type" value="Genomic_DNA"/>
</dbReference>
<evidence type="ECO:0000259" key="5">
    <source>
        <dbReference type="PROSITE" id="PS51462"/>
    </source>
</evidence>
<evidence type="ECO:0000256" key="1">
    <source>
        <dbReference type="ARBA" id="ARBA00001946"/>
    </source>
</evidence>
<dbReference type="Proteomes" id="UP000323454">
    <property type="component" value="Unassembled WGS sequence"/>
</dbReference>
<dbReference type="PANTHER" id="PTHR43046:SF16">
    <property type="entry name" value="ADP-RIBOSE PYROPHOSPHATASE YJHB-RELATED"/>
    <property type="match status" value="1"/>
</dbReference>
<evidence type="ECO:0000256" key="4">
    <source>
        <dbReference type="RuleBase" id="RU003476"/>
    </source>
</evidence>
<comment type="similarity">
    <text evidence="2 4">Belongs to the Nudix hydrolase family.</text>
</comment>
<dbReference type="InterPro" id="IPR015797">
    <property type="entry name" value="NUDIX_hydrolase-like_dom_sf"/>
</dbReference>
<dbReference type="AlphaFoldDB" id="A0A5B2WVH9"/>
<dbReference type="SUPFAM" id="SSF55811">
    <property type="entry name" value="Nudix"/>
    <property type="match status" value="1"/>
</dbReference>
<keyword evidence="3 4" id="KW-0378">Hydrolase</keyword>
<comment type="cofactor">
    <cofactor evidence="1">
        <name>Mg(2+)</name>
        <dbReference type="ChEBI" id="CHEBI:18420"/>
    </cofactor>
</comment>
<dbReference type="InterPro" id="IPR020476">
    <property type="entry name" value="Nudix_hydrolase"/>
</dbReference>
<dbReference type="PANTHER" id="PTHR43046">
    <property type="entry name" value="GDP-MANNOSE MANNOSYL HYDROLASE"/>
    <property type="match status" value="1"/>
</dbReference>
<dbReference type="PROSITE" id="PS51462">
    <property type="entry name" value="NUDIX"/>
    <property type="match status" value="1"/>
</dbReference>
<dbReference type="OrthoDB" id="9804442at2"/>
<name>A0A5B2WVH9_9PSEU</name>
<sequence length="158" mass="17275">MPGESNASLATRKVRVAAYAVCVRDGRVLLARWVGPKGKLWTLPGGGVDHGEDPYDAVRREVTEETGHTVEVERLVGVHSDQRVFSDGDEPPRDLHSVRIVYAARVVGGELRDEVDGSTDTAAWFGLDEVDGLARVPWLDAALELDRVRPAGGNHRRD</sequence>
<protein>
    <submittedName>
        <fullName evidence="6">NUDIX hydrolase</fullName>
    </submittedName>
</protein>
<proteinExistence type="inferred from homology"/>
<dbReference type="Gene3D" id="3.90.79.10">
    <property type="entry name" value="Nucleoside Triphosphate Pyrophosphohydrolase"/>
    <property type="match status" value="1"/>
</dbReference>
<gene>
    <name evidence="6" type="ORF">F0L68_29935</name>
</gene>
<feature type="domain" description="Nudix hydrolase" evidence="5">
    <location>
        <begin position="13"/>
        <end position="147"/>
    </location>
</feature>
<reference evidence="6 7" key="1">
    <citation type="submission" date="2019-09" db="EMBL/GenBank/DDBJ databases">
        <title>Goodfellowia gen. nov., a new genus of the Pseudonocardineae related to Actinoalloteichus, containing Goodfellowia coeruleoviolacea gen. nov., comb. nov. gen. nov., comb. nov.</title>
        <authorList>
            <person name="Labeda D."/>
        </authorList>
    </citation>
    <scope>NUCLEOTIDE SEQUENCE [LARGE SCALE GENOMIC DNA]</scope>
    <source>
        <strain evidence="6 7">AN110305</strain>
    </source>
</reference>
<dbReference type="PRINTS" id="PR00502">
    <property type="entry name" value="NUDIXFAMILY"/>
</dbReference>
<evidence type="ECO:0000313" key="6">
    <source>
        <dbReference type="EMBL" id="KAA2254662.1"/>
    </source>
</evidence>
<dbReference type="InterPro" id="IPR000086">
    <property type="entry name" value="NUDIX_hydrolase_dom"/>
</dbReference>
<evidence type="ECO:0000313" key="7">
    <source>
        <dbReference type="Proteomes" id="UP000323454"/>
    </source>
</evidence>
<accession>A0A5B2WVH9</accession>
<evidence type="ECO:0000256" key="3">
    <source>
        <dbReference type="ARBA" id="ARBA00022801"/>
    </source>
</evidence>
<evidence type="ECO:0000256" key="2">
    <source>
        <dbReference type="ARBA" id="ARBA00005582"/>
    </source>
</evidence>
<dbReference type="Pfam" id="PF00293">
    <property type="entry name" value="NUDIX"/>
    <property type="match status" value="1"/>
</dbReference>
<keyword evidence="7" id="KW-1185">Reference proteome</keyword>
<dbReference type="GO" id="GO:0016787">
    <property type="term" value="F:hydrolase activity"/>
    <property type="evidence" value="ECO:0007669"/>
    <property type="project" value="UniProtKB-KW"/>
</dbReference>
<organism evidence="6 7">
    <name type="scientific">Solihabitans fulvus</name>
    <dbReference type="NCBI Taxonomy" id="1892852"/>
    <lineage>
        <taxon>Bacteria</taxon>
        <taxon>Bacillati</taxon>
        <taxon>Actinomycetota</taxon>
        <taxon>Actinomycetes</taxon>
        <taxon>Pseudonocardiales</taxon>
        <taxon>Pseudonocardiaceae</taxon>
        <taxon>Solihabitans</taxon>
    </lineage>
</organism>